<organism evidence="2 4">
    <name type="scientific">Peronospora effusa</name>
    <dbReference type="NCBI Taxonomy" id="542832"/>
    <lineage>
        <taxon>Eukaryota</taxon>
        <taxon>Sar</taxon>
        <taxon>Stramenopiles</taxon>
        <taxon>Oomycota</taxon>
        <taxon>Peronosporomycetes</taxon>
        <taxon>Peronosporales</taxon>
        <taxon>Peronosporaceae</taxon>
        <taxon>Peronospora</taxon>
    </lineage>
</organism>
<feature type="region of interest" description="Disordered" evidence="1">
    <location>
        <begin position="43"/>
        <end position="70"/>
    </location>
</feature>
<evidence type="ECO:0000256" key="1">
    <source>
        <dbReference type="SAM" id="MobiDB-lite"/>
    </source>
</evidence>
<dbReference type="VEuPathDB" id="FungiDB:DD237_000930"/>
<dbReference type="Proteomes" id="UP000286097">
    <property type="component" value="Unassembled WGS sequence"/>
</dbReference>
<dbReference type="Proteomes" id="UP000282087">
    <property type="component" value="Unassembled WGS sequence"/>
</dbReference>
<name>A0A3M6VW14_9STRA</name>
<comment type="caution">
    <text evidence="2">The sequence shown here is derived from an EMBL/GenBank/DDBJ whole genome shotgun (WGS) entry which is preliminary data.</text>
</comment>
<protein>
    <submittedName>
        <fullName evidence="2">Uncharacterized protein</fullName>
    </submittedName>
</protein>
<sequence length="70" mass="8444">MHLGSEIVYEDFQVAAPVHWMARVWKHRVFLLDEDVQSIVSEAQENDTETEQEFQKRATTWQQRDKRGRR</sequence>
<evidence type="ECO:0000313" key="3">
    <source>
        <dbReference type="EMBL" id="RQM18748.1"/>
    </source>
</evidence>
<evidence type="ECO:0000313" key="5">
    <source>
        <dbReference type="Proteomes" id="UP000286097"/>
    </source>
</evidence>
<dbReference type="AlphaFoldDB" id="A0A3M6VW14"/>
<dbReference type="STRING" id="542832.A0A3M6VW14"/>
<dbReference type="EMBL" id="QLLG01000037">
    <property type="protein sequence ID" value="RMX69090.1"/>
    <property type="molecule type" value="Genomic_DNA"/>
</dbReference>
<dbReference type="EMBL" id="QKXF01000022">
    <property type="protein sequence ID" value="RQM18748.1"/>
    <property type="molecule type" value="Genomic_DNA"/>
</dbReference>
<gene>
    <name evidence="3" type="ORF">DD237_000930</name>
    <name evidence="2" type="ORF">DD238_001907</name>
</gene>
<keyword evidence="4" id="KW-1185">Reference proteome</keyword>
<evidence type="ECO:0000313" key="2">
    <source>
        <dbReference type="EMBL" id="RMX69090.1"/>
    </source>
</evidence>
<reference evidence="4 5" key="1">
    <citation type="submission" date="2018-06" db="EMBL/GenBank/DDBJ databases">
        <title>Comparative genomics of downy mildews reveals potential adaptations to biotrophy.</title>
        <authorList>
            <person name="Fletcher K."/>
            <person name="Klosterman S.J."/>
            <person name="Derevnina L."/>
            <person name="Martin F."/>
            <person name="Koike S."/>
            <person name="Reyes Chin-Wo S."/>
            <person name="Mou B."/>
            <person name="Michelmore R."/>
        </authorList>
    </citation>
    <scope>NUCLEOTIDE SEQUENCE [LARGE SCALE GENOMIC DNA]</scope>
    <source>
        <strain evidence="3 5">R13</strain>
        <strain evidence="2 4">R14</strain>
    </source>
</reference>
<evidence type="ECO:0000313" key="4">
    <source>
        <dbReference type="Proteomes" id="UP000282087"/>
    </source>
</evidence>
<accession>A0A3M6VW14</accession>
<proteinExistence type="predicted"/>